<dbReference type="PANTHER" id="PTHR13416">
    <property type="match status" value="1"/>
</dbReference>
<feature type="transmembrane region" description="Helical" evidence="10">
    <location>
        <begin position="20"/>
        <end position="42"/>
    </location>
</feature>
<dbReference type="PANTHER" id="PTHR13416:SF2">
    <property type="entry name" value="TRANSMEMBRANE PROTEIN 43"/>
    <property type="match status" value="1"/>
</dbReference>
<reference evidence="11 12" key="1">
    <citation type="journal article" date="2015" name="Genome Biol. Evol.">
        <title>Comparative Genomics of a Bacterivorous Green Alga Reveals Evolutionary Causalities and Consequences of Phago-Mixotrophic Mode of Nutrition.</title>
        <authorList>
            <person name="Burns J.A."/>
            <person name="Paasch A."/>
            <person name="Narechania A."/>
            <person name="Kim E."/>
        </authorList>
    </citation>
    <scope>NUCLEOTIDE SEQUENCE [LARGE SCALE GENOMIC DNA]</scope>
    <source>
        <strain evidence="11 12">PLY_AMNH</strain>
    </source>
</reference>
<feature type="transmembrane region" description="Helical" evidence="10">
    <location>
        <begin position="321"/>
        <end position="346"/>
    </location>
</feature>
<dbReference type="Proteomes" id="UP001190700">
    <property type="component" value="Unassembled WGS sequence"/>
</dbReference>
<keyword evidence="12" id="KW-1185">Reference proteome</keyword>
<feature type="transmembrane region" description="Helical" evidence="10">
    <location>
        <begin position="358"/>
        <end position="383"/>
    </location>
</feature>
<evidence type="ECO:0000256" key="1">
    <source>
        <dbReference type="ARBA" id="ARBA00004127"/>
    </source>
</evidence>
<keyword evidence="5 10" id="KW-0812">Transmembrane</keyword>
<evidence type="ECO:0000256" key="10">
    <source>
        <dbReference type="SAM" id="Phobius"/>
    </source>
</evidence>
<evidence type="ECO:0000256" key="3">
    <source>
        <dbReference type="ARBA" id="ARBA00004586"/>
    </source>
</evidence>
<comment type="caution">
    <text evidence="11">The sequence shown here is derived from an EMBL/GenBank/DDBJ whole genome shotgun (WGS) entry which is preliminary data.</text>
</comment>
<dbReference type="GO" id="GO:0005789">
    <property type="term" value="C:endoplasmic reticulum membrane"/>
    <property type="evidence" value="ECO:0007669"/>
    <property type="project" value="UniProtKB-SubCell"/>
</dbReference>
<dbReference type="GO" id="GO:0071763">
    <property type="term" value="P:nuclear membrane organization"/>
    <property type="evidence" value="ECO:0007669"/>
    <property type="project" value="TreeGrafter"/>
</dbReference>
<comment type="subcellular location">
    <subcellularLocation>
        <location evidence="1">Endomembrane system</location>
        <topology evidence="1">Multi-pass membrane protein</topology>
    </subcellularLocation>
    <subcellularLocation>
        <location evidence="3">Endoplasmic reticulum membrane</location>
    </subcellularLocation>
    <subcellularLocation>
        <location evidence="2">Nucleus envelope</location>
    </subcellularLocation>
</comment>
<dbReference type="AlphaFoldDB" id="A0AAE0GC90"/>
<comment type="similarity">
    <text evidence="4">Belongs to the TMEM43 family.</text>
</comment>
<evidence type="ECO:0000256" key="5">
    <source>
        <dbReference type="ARBA" id="ARBA00022692"/>
    </source>
</evidence>
<dbReference type="GO" id="GO:0005637">
    <property type="term" value="C:nuclear inner membrane"/>
    <property type="evidence" value="ECO:0007669"/>
    <property type="project" value="TreeGrafter"/>
</dbReference>
<dbReference type="EMBL" id="LGRX02007327">
    <property type="protein sequence ID" value="KAK3275258.1"/>
    <property type="molecule type" value="Genomic_DNA"/>
</dbReference>
<protein>
    <submittedName>
        <fullName evidence="11">Uncharacterized protein</fullName>
    </submittedName>
</protein>
<evidence type="ECO:0000256" key="2">
    <source>
        <dbReference type="ARBA" id="ARBA00004259"/>
    </source>
</evidence>
<evidence type="ECO:0000256" key="8">
    <source>
        <dbReference type="ARBA" id="ARBA00023136"/>
    </source>
</evidence>
<dbReference type="InterPro" id="IPR012430">
    <property type="entry name" value="TMEM43_fam"/>
</dbReference>
<sequence>MQHYGARSHGSHRGNSNPIASACGGVLFGLLLIFSSVPLLWWNEGNAVSWYTSLNEALSEVKSLEEPVREGRYEGSLVHVVGTTFGATLQDEEFGVASENALAIRRVVEMYSWVEDRDTRTERDSQGNERQHTTYRYSKKWSSTVQDSSHFNENYRGEYNNPASLPFRERTFSSSVRVGPRGSAKGGFELSERLRSQLLHWEELYVSATGTSSSSGSNAVVAASSPKGFRAVDGALYHSASGGKISANSPRVGDTRVTFQKVTGGRTVSLIAQQSGKYLTPYRTSTGKEIALTAGRADSATNMIAMEVSATASTTWICRALGFGMMFFGLLLTTTPINMIVSFLNYIPLVGPLATSIVSFATSMFAFVTAVFCSVIVIAASWFAHRPMLAVSLVAGAVGLFFALGQFTQRHSTRKDY</sequence>
<accession>A0AAE0GC90</accession>
<keyword evidence="9" id="KW-0539">Nucleus</keyword>
<keyword evidence="7 10" id="KW-1133">Transmembrane helix</keyword>
<evidence type="ECO:0000256" key="6">
    <source>
        <dbReference type="ARBA" id="ARBA00022824"/>
    </source>
</evidence>
<evidence type="ECO:0000313" key="11">
    <source>
        <dbReference type="EMBL" id="KAK3275258.1"/>
    </source>
</evidence>
<dbReference type="GO" id="GO:0006629">
    <property type="term" value="P:lipid metabolic process"/>
    <property type="evidence" value="ECO:0007669"/>
    <property type="project" value="TreeGrafter"/>
</dbReference>
<organism evidence="11 12">
    <name type="scientific">Cymbomonas tetramitiformis</name>
    <dbReference type="NCBI Taxonomy" id="36881"/>
    <lineage>
        <taxon>Eukaryota</taxon>
        <taxon>Viridiplantae</taxon>
        <taxon>Chlorophyta</taxon>
        <taxon>Pyramimonadophyceae</taxon>
        <taxon>Pyramimonadales</taxon>
        <taxon>Pyramimonadaceae</taxon>
        <taxon>Cymbomonas</taxon>
    </lineage>
</organism>
<proteinExistence type="inferred from homology"/>
<evidence type="ECO:0000256" key="9">
    <source>
        <dbReference type="ARBA" id="ARBA00023242"/>
    </source>
</evidence>
<keyword evidence="8 10" id="KW-0472">Membrane</keyword>
<feature type="transmembrane region" description="Helical" evidence="10">
    <location>
        <begin position="389"/>
        <end position="407"/>
    </location>
</feature>
<name>A0AAE0GC90_9CHLO</name>
<evidence type="ECO:0000256" key="4">
    <source>
        <dbReference type="ARBA" id="ARBA00006627"/>
    </source>
</evidence>
<evidence type="ECO:0000313" key="12">
    <source>
        <dbReference type="Proteomes" id="UP001190700"/>
    </source>
</evidence>
<dbReference type="Pfam" id="PF07787">
    <property type="entry name" value="TMEM43"/>
    <property type="match status" value="1"/>
</dbReference>
<keyword evidence="6" id="KW-0256">Endoplasmic reticulum</keyword>
<evidence type="ECO:0000256" key="7">
    <source>
        <dbReference type="ARBA" id="ARBA00022989"/>
    </source>
</evidence>
<gene>
    <name evidence="11" type="ORF">CYMTET_16599</name>
</gene>